<evidence type="ECO:0000256" key="11">
    <source>
        <dbReference type="SAM" id="MobiDB-lite"/>
    </source>
</evidence>
<evidence type="ECO:0000256" key="7">
    <source>
        <dbReference type="ARBA" id="ARBA00022777"/>
    </source>
</evidence>
<dbReference type="Pfam" id="PF00069">
    <property type="entry name" value="Pkinase"/>
    <property type="match status" value="1"/>
</dbReference>
<accession>A0A3L8Q5T8</accession>
<comment type="catalytic activity">
    <reaction evidence="9">
        <text>L-threonyl-[protein] + ATP = O-phospho-L-threonyl-[protein] + ADP + H(+)</text>
        <dbReference type="Rhea" id="RHEA:46608"/>
        <dbReference type="Rhea" id="RHEA-COMP:11060"/>
        <dbReference type="Rhea" id="RHEA-COMP:11605"/>
        <dbReference type="ChEBI" id="CHEBI:15378"/>
        <dbReference type="ChEBI" id="CHEBI:30013"/>
        <dbReference type="ChEBI" id="CHEBI:30616"/>
        <dbReference type="ChEBI" id="CHEBI:61977"/>
        <dbReference type="ChEBI" id="CHEBI:456216"/>
        <dbReference type="EC" id="2.7.11.1"/>
    </reaction>
</comment>
<evidence type="ECO:0000256" key="5">
    <source>
        <dbReference type="ARBA" id="ARBA00022679"/>
    </source>
</evidence>
<keyword evidence="6" id="KW-0547">Nucleotide-binding</keyword>
<feature type="compositionally biased region" description="Basic and acidic residues" evidence="11">
    <location>
        <begin position="620"/>
        <end position="639"/>
    </location>
</feature>
<feature type="compositionally biased region" description="Pro residues" evidence="11">
    <location>
        <begin position="466"/>
        <end position="477"/>
    </location>
</feature>
<comment type="caution">
    <text evidence="13">The sequence shown here is derived from an EMBL/GenBank/DDBJ whole genome shotgun (WGS) entry which is preliminary data.</text>
</comment>
<evidence type="ECO:0000256" key="2">
    <source>
        <dbReference type="ARBA" id="ARBA00005505"/>
    </source>
</evidence>
<dbReference type="InterPro" id="IPR011009">
    <property type="entry name" value="Kinase-like_dom_sf"/>
</dbReference>
<feature type="compositionally biased region" description="Basic and acidic residues" evidence="11">
    <location>
        <begin position="488"/>
        <end position="498"/>
    </location>
</feature>
<evidence type="ECO:0000256" key="1">
    <source>
        <dbReference type="ARBA" id="ARBA00004340"/>
    </source>
</evidence>
<reference evidence="13 14" key="1">
    <citation type="journal article" date="2018" name="Proc. R. Soc. B">
        <title>A non-coding region near Follistatin controls head colour polymorphism in the Gouldian finch.</title>
        <authorList>
            <person name="Toomey M.B."/>
            <person name="Marques C.I."/>
            <person name="Andrade P."/>
            <person name="Araujo P.M."/>
            <person name="Sabatino S."/>
            <person name="Gazda M.A."/>
            <person name="Afonso S."/>
            <person name="Lopes R.J."/>
            <person name="Corbo J.C."/>
            <person name="Carneiro M."/>
        </authorList>
    </citation>
    <scope>NUCLEOTIDE SEQUENCE [LARGE SCALE GENOMIC DNA]</scope>
    <source>
        <strain evidence="13">Red01</strain>
        <tissue evidence="13">Muscle</tissue>
    </source>
</reference>
<dbReference type="GO" id="GO:0005737">
    <property type="term" value="C:cytoplasm"/>
    <property type="evidence" value="ECO:0007669"/>
    <property type="project" value="TreeGrafter"/>
</dbReference>
<comment type="subcellular location">
    <subcellularLocation>
        <location evidence="1">Host cell</location>
    </subcellularLocation>
</comment>
<dbReference type="GO" id="GO:0005524">
    <property type="term" value="F:ATP binding"/>
    <property type="evidence" value="ECO:0007669"/>
    <property type="project" value="UniProtKB-KW"/>
</dbReference>
<evidence type="ECO:0000256" key="4">
    <source>
        <dbReference type="ARBA" id="ARBA00022527"/>
    </source>
</evidence>
<organism evidence="13 14">
    <name type="scientific">Chloebia gouldiae</name>
    <name type="common">Gouldian finch</name>
    <name type="synonym">Erythrura gouldiae</name>
    <dbReference type="NCBI Taxonomy" id="44316"/>
    <lineage>
        <taxon>Eukaryota</taxon>
        <taxon>Metazoa</taxon>
        <taxon>Chordata</taxon>
        <taxon>Craniata</taxon>
        <taxon>Vertebrata</taxon>
        <taxon>Euteleostomi</taxon>
        <taxon>Archelosauria</taxon>
        <taxon>Archosauria</taxon>
        <taxon>Dinosauria</taxon>
        <taxon>Saurischia</taxon>
        <taxon>Theropoda</taxon>
        <taxon>Coelurosauria</taxon>
        <taxon>Aves</taxon>
        <taxon>Neognathae</taxon>
        <taxon>Neoaves</taxon>
        <taxon>Telluraves</taxon>
        <taxon>Australaves</taxon>
        <taxon>Passeriformes</taxon>
        <taxon>Passeroidea</taxon>
        <taxon>Passeridae</taxon>
        <taxon>Chloebia</taxon>
    </lineage>
</organism>
<keyword evidence="4" id="KW-0723">Serine/threonine-protein kinase</keyword>
<dbReference type="GO" id="GO:0043657">
    <property type="term" value="C:host cell"/>
    <property type="evidence" value="ECO:0007669"/>
    <property type="project" value="UniProtKB-SubCell"/>
</dbReference>
<protein>
    <recommendedName>
        <fullName evidence="3">non-specific serine/threonine protein kinase</fullName>
        <ecNumber evidence="3">2.7.11.1</ecNumber>
    </recommendedName>
</protein>
<dbReference type="Proteomes" id="UP000276834">
    <property type="component" value="Unassembled WGS sequence"/>
</dbReference>
<proteinExistence type="inferred from homology"/>
<dbReference type="SUPFAM" id="SSF56112">
    <property type="entry name" value="Protein kinase-like (PK-like)"/>
    <property type="match status" value="1"/>
</dbReference>
<feature type="compositionally biased region" description="Basic and acidic residues" evidence="11">
    <location>
        <begin position="647"/>
        <end position="665"/>
    </location>
</feature>
<gene>
    <name evidence="13" type="ORF">DV515_00019237</name>
</gene>
<dbReference type="InterPro" id="IPR051138">
    <property type="entry name" value="PIM_Ser/Thr_kinase"/>
</dbReference>
<dbReference type="PANTHER" id="PTHR22984:SF25">
    <property type="entry name" value="PROTEIN KINASE DOMAIN-CONTAINING PROTEIN"/>
    <property type="match status" value="1"/>
</dbReference>
<feature type="compositionally biased region" description="Pro residues" evidence="11">
    <location>
        <begin position="421"/>
        <end position="435"/>
    </location>
</feature>
<name>A0A3L8Q5T8_CHLGU</name>
<sequence length="815" mass="86158">MARALLPVPGTARPRSLLGRGLRPAGRMPCPRSRLPALPQRGRQRRLPAPRLSGPTRAWAAPPAFLALRNGSLPVGWGTLGGRGGEAAAAGAAPAWARRLAPGLGRQQPAPGHHRLPPEWIWLSCYHGQAATIWSLGVLLYVMVCGSLPFLDDCDIVLGKLFFRQRVSPGQCPASRRRLCQAAVRNPARPSRGFSGPVPLPARAEPERLGRRLLPVTGAFRLLSPECQHLIRCCLAKHPADRPELEEISRHPCVWGRLPRRTEDPENKTTNSLGCVKAGPCQQLQLKRDIGGEKGDSGTLGSLKLVTVLGESPTHSSYISLSLTLGKPWLISRKKSAADPRIRSRISAHEWNRARLGQEGETEQSRGTLPLSILRLRTSRGGPGRRVLGERALGGGQGGPRPEEEIPAGGSGRAPFGGAAFPPPPPGVGPGPLPGTPSSGQGHGRREGPGREGHSCGDVPSSASPTPRPPLLPPPGPVSGRGGPREGAGADRVRRRELPPTAPPPSPDPSSGEAHPDPLPRTPSVMAGQPEPRQCRALCWTGMGRPAVRRGPRVETPARAGGAGLRPSGLYSPAPRAPRLRGKEESGNGEQQQGSRAADRRQAGRGRAVQVSRGGGWGESRLEDGKEGLKAGLGKKAEGVEGETGVEGERGEGARGRGTAREGGRGELGGRGMGWFGGSHTERQGANGSARPFPRFKSPTAPPRAPARAPFPAPLPGRKWRRIRARPARSGARSAVRRSGSGLLTAGRGPQLDGDRDVGPGPAGVCCGSRAEPLLPRRAGWGRDQGWDRARHRHGREEPLRDGRRRSGCDPGLGA</sequence>
<feature type="compositionally biased region" description="Low complexity" evidence="11">
    <location>
        <begin position="13"/>
        <end position="29"/>
    </location>
</feature>
<dbReference type="PROSITE" id="PS50011">
    <property type="entry name" value="PROTEIN_KINASE_DOM"/>
    <property type="match status" value="1"/>
</dbReference>
<comment type="catalytic activity">
    <reaction evidence="10">
        <text>L-seryl-[protein] + ATP = O-phospho-L-seryl-[protein] + ADP + H(+)</text>
        <dbReference type="Rhea" id="RHEA:17989"/>
        <dbReference type="Rhea" id="RHEA-COMP:9863"/>
        <dbReference type="Rhea" id="RHEA-COMP:11604"/>
        <dbReference type="ChEBI" id="CHEBI:15378"/>
        <dbReference type="ChEBI" id="CHEBI:29999"/>
        <dbReference type="ChEBI" id="CHEBI:30616"/>
        <dbReference type="ChEBI" id="CHEBI:83421"/>
        <dbReference type="ChEBI" id="CHEBI:456216"/>
        <dbReference type="EC" id="2.7.11.1"/>
    </reaction>
</comment>
<feature type="region of interest" description="Disordered" evidence="11">
    <location>
        <begin position="355"/>
        <end position="815"/>
    </location>
</feature>
<evidence type="ECO:0000313" key="13">
    <source>
        <dbReference type="EMBL" id="RLV62513.1"/>
    </source>
</evidence>
<evidence type="ECO:0000313" key="14">
    <source>
        <dbReference type="Proteomes" id="UP000276834"/>
    </source>
</evidence>
<feature type="compositionally biased region" description="Gly residues" evidence="11">
    <location>
        <begin position="666"/>
        <end position="677"/>
    </location>
</feature>
<feature type="region of interest" description="Disordered" evidence="11">
    <location>
        <begin position="1"/>
        <end position="54"/>
    </location>
</feature>
<keyword evidence="14" id="KW-1185">Reference proteome</keyword>
<feature type="compositionally biased region" description="Basic and acidic residues" evidence="11">
    <location>
        <begin position="444"/>
        <end position="455"/>
    </location>
</feature>
<feature type="domain" description="Protein kinase" evidence="12">
    <location>
        <begin position="1"/>
        <end position="254"/>
    </location>
</feature>
<feature type="compositionally biased region" description="Basic residues" evidence="11">
    <location>
        <begin position="718"/>
        <end position="727"/>
    </location>
</feature>
<feature type="compositionally biased region" description="Pro residues" evidence="11">
    <location>
        <begin position="700"/>
        <end position="715"/>
    </location>
</feature>
<dbReference type="Gene3D" id="1.10.510.10">
    <property type="entry name" value="Transferase(Phosphotransferase) domain 1"/>
    <property type="match status" value="1"/>
</dbReference>
<dbReference type="AlphaFoldDB" id="A0A3L8Q5T8"/>
<evidence type="ECO:0000259" key="12">
    <source>
        <dbReference type="PROSITE" id="PS50011"/>
    </source>
</evidence>
<evidence type="ECO:0000256" key="3">
    <source>
        <dbReference type="ARBA" id="ARBA00012513"/>
    </source>
</evidence>
<evidence type="ECO:0000256" key="6">
    <source>
        <dbReference type="ARBA" id="ARBA00022741"/>
    </source>
</evidence>
<feature type="compositionally biased region" description="Low complexity" evidence="11">
    <location>
        <begin position="728"/>
        <end position="742"/>
    </location>
</feature>
<evidence type="ECO:0000256" key="10">
    <source>
        <dbReference type="ARBA" id="ARBA00048679"/>
    </source>
</evidence>
<keyword evidence="8" id="KW-0067">ATP-binding</keyword>
<feature type="compositionally biased region" description="Basic and acidic residues" evidence="11">
    <location>
        <begin position="785"/>
        <end position="808"/>
    </location>
</feature>
<dbReference type="InterPro" id="IPR000719">
    <property type="entry name" value="Prot_kinase_dom"/>
</dbReference>
<keyword evidence="5" id="KW-0808">Transferase</keyword>
<evidence type="ECO:0000256" key="8">
    <source>
        <dbReference type="ARBA" id="ARBA00022840"/>
    </source>
</evidence>
<evidence type="ECO:0000256" key="9">
    <source>
        <dbReference type="ARBA" id="ARBA00047899"/>
    </source>
</evidence>
<keyword evidence="7" id="KW-0418">Kinase</keyword>
<comment type="similarity">
    <text evidence="2">Belongs to the protein kinase superfamily. CAMK Ser/Thr protein kinase family. PIM subfamily.</text>
</comment>
<dbReference type="GO" id="GO:0004674">
    <property type="term" value="F:protein serine/threonine kinase activity"/>
    <property type="evidence" value="ECO:0007669"/>
    <property type="project" value="UniProtKB-KW"/>
</dbReference>
<dbReference type="EMBL" id="QUSF01006876">
    <property type="protein sequence ID" value="RLV62513.1"/>
    <property type="molecule type" value="Genomic_DNA"/>
</dbReference>
<dbReference type="PANTHER" id="PTHR22984">
    <property type="entry name" value="SERINE/THREONINE-PROTEIN KINASE PIM"/>
    <property type="match status" value="1"/>
</dbReference>
<feature type="non-terminal residue" evidence="13">
    <location>
        <position position="815"/>
    </location>
</feature>
<dbReference type="EC" id="2.7.11.1" evidence="3"/>